<dbReference type="AlphaFoldDB" id="A0AAP0NPJ2"/>
<proteinExistence type="predicted"/>
<protein>
    <submittedName>
        <fullName evidence="2">Uncharacterized protein</fullName>
    </submittedName>
</protein>
<evidence type="ECO:0000313" key="3">
    <source>
        <dbReference type="Proteomes" id="UP001419268"/>
    </source>
</evidence>
<accession>A0AAP0NPJ2</accession>
<dbReference type="Proteomes" id="UP001419268">
    <property type="component" value="Unassembled WGS sequence"/>
</dbReference>
<dbReference type="EMBL" id="JBBNAG010000008">
    <property type="protein sequence ID" value="KAK9113140.1"/>
    <property type="molecule type" value="Genomic_DNA"/>
</dbReference>
<keyword evidence="1" id="KW-0812">Transmembrane</keyword>
<comment type="caution">
    <text evidence="2">The sequence shown here is derived from an EMBL/GenBank/DDBJ whole genome shotgun (WGS) entry which is preliminary data.</text>
</comment>
<sequence>MGYNFSIMALHTHAIFVVFLSIANKGKTCRHILTCSGRLVKTAKSYLAFWLLLIYWQKPFLKWTGNV</sequence>
<keyword evidence="1" id="KW-0472">Membrane</keyword>
<evidence type="ECO:0000313" key="2">
    <source>
        <dbReference type="EMBL" id="KAK9113140.1"/>
    </source>
</evidence>
<feature type="transmembrane region" description="Helical" evidence="1">
    <location>
        <begin position="6"/>
        <end position="24"/>
    </location>
</feature>
<gene>
    <name evidence="2" type="ORF">Scep_020659</name>
</gene>
<keyword evidence="3" id="KW-1185">Reference proteome</keyword>
<keyword evidence="1" id="KW-1133">Transmembrane helix</keyword>
<organism evidence="2 3">
    <name type="scientific">Stephania cephalantha</name>
    <dbReference type="NCBI Taxonomy" id="152367"/>
    <lineage>
        <taxon>Eukaryota</taxon>
        <taxon>Viridiplantae</taxon>
        <taxon>Streptophyta</taxon>
        <taxon>Embryophyta</taxon>
        <taxon>Tracheophyta</taxon>
        <taxon>Spermatophyta</taxon>
        <taxon>Magnoliopsida</taxon>
        <taxon>Ranunculales</taxon>
        <taxon>Menispermaceae</taxon>
        <taxon>Menispermoideae</taxon>
        <taxon>Cissampelideae</taxon>
        <taxon>Stephania</taxon>
    </lineage>
</organism>
<evidence type="ECO:0000256" key="1">
    <source>
        <dbReference type="SAM" id="Phobius"/>
    </source>
</evidence>
<reference evidence="2 3" key="1">
    <citation type="submission" date="2024-01" db="EMBL/GenBank/DDBJ databases">
        <title>Genome assemblies of Stephania.</title>
        <authorList>
            <person name="Yang L."/>
        </authorList>
    </citation>
    <scope>NUCLEOTIDE SEQUENCE [LARGE SCALE GENOMIC DNA]</scope>
    <source>
        <strain evidence="2">JXDWG</strain>
        <tissue evidence="2">Leaf</tissue>
    </source>
</reference>
<name>A0AAP0NPJ2_9MAGN</name>